<protein>
    <submittedName>
        <fullName evidence="1">Uncharacterized protein</fullName>
    </submittedName>
</protein>
<accession>A0A7S4LDZ3</accession>
<gene>
    <name evidence="1" type="ORF">EGYM00163_LOCUS34224</name>
</gene>
<evidence type="ECO:0000313" key="1">
    <source>
        <dbReference type="EMBL" id="CAE0823023.1"/>
    </source>
</evidence>
<reference evidence="1" key="1">
    <citation type="submission" date="2021-01" db="EMBL/GenBank/DDBJ databases">
        <authorList>
            <person name="Corre E."/>
            <person name="Pelletier E."/>
            <person name="Niang G."/>
            <person name="Scheremetjew M."/>
            <person name="Finn R."/>
            <person name="Kale V."/>
            <person name="Holt S."/>
            <person name="Cochrane G."/>
            <person name="Meng A."/>
            <person name="Brown T."/>
            <person name="Cohen L."/>
        </authorList>
    </citation>
    <scope>NUCLEOTIDE SEQUENCE</scope>
    <source>
        <strain evidence="1">CCMP1594</strain>
    </source>
</reference>
<dbReference type="EMBL" id="HBJA01099058">
    <property type="protein sequence ID" value="CAE0823023.1"/>
    <property type="molecule type" value="Transcribed_RNA"/>
</dbReference>
<name>A0A7S4LDZ3_9EUGL</name>
<sequence>MYQRIPYSTLSDISKKKPQNYAILKLPPSPNDRIAFANWERQSNAETTVTFDEARVNGYGFKDTSFAKWQTRTFPKDIDFESALERIEHSNNSEPRVLKYKLNFTDGCHILLTRADFLDPASLFCTEFYNPNGSFNKKTQRKKDEFAATEGKRRSKTLVAENGHLAARKRDEHADPRNNTFSIAPPQVGKAGFTFTPMSYVTHEVKPNMTFTGVRPGIKETNKSAHQFLRRDQVV</sequence>
<dbReference type="AlphaFoldDB" id="A0A7S4LDZ3"/>
<organism evidence="1">
    <name type="scientific">Eutreptiella gymnastica</name>
    <dbReference type="NCBI Taxonomy" id="73025"/>
    <lineage>
        <taxon>Eukaryota</taxon>
        <taxon>Discoba</taxon>
        <taxon>Euglenozoa</taxon>
        <taxon>Euglenida</taxon>
        <taxon>Spirocuta</taxon>
        <taxon>Euglenophyceae</taxon>
        <taxon>Eutreptiales</taxon>
        <taxon>Eutreptiaceae</taxon>
        <taxon>Eutreptiella</taxon>
    </lineage>
</organism>
<proteinExistence type="predicted"/>